<dbReference type="AlphaFoldDB" id="A0A1M5EET7"/>
<accession>A0A1M5EET7</accession>
<dbReference type="InterPro" id="IPR006860">
    <property type="entry name" value="FecR"/>
</dbReference>
<name>A0A1M5EET7_9BACT</name>
<dbReference type="Pfam" id="PF04773">
    <property type="entry name" value="FecR"/>
    <property type="match status" value="1"/>
</dbReference>
<keyword evidence="1" id="KW-0472">Membrane</keyword>
<dbReference type="Pfam" id="PF16344">
    <property type="entry name" value="FecR_C"/>
    <property type="match status" value="1"/>
</dbReference>
<dbReference type="EMBL" id="FQUM01000009">
    <property type="protein sequence ID" value="SHF77706.1"/>
    <property type="molecule type" value="Genomic_DNA"/>
</dbReference>
<dbReference type="InterPro" id="IPR012373">
    <property type="entry name" value="Ferrdict_sens_TM"/>
</dbReference>
<dbReference type="Gene3D" id="3.55.50.30">
    <property type="match status" value="1"/>
</dbReference>
<evidence type="ECO:0000259" key="3">
    <source>
        <dbReference type="Pfam" id="PF16344"/>
    </source>
</evidence>
<proteinExistence type="predicted"/>
<organism evidence="4 5">
    <name type="scientific">Mariniphaga anaerophila</name>
    <dbReference type="NCBI Taxonomy" id="1484053"/>
    <lineage>
        <taxon>Bacteria</taxon>
        <taxon>Pseudomonadati</taxon>
        <taxon>Bacteroidota</taxon>
        <taxon>Bacteroidia</taxon>
        <taxon>Marinilabiliales</taxon>
        <taxon>Prolixibacteraceae</taxon>
        <taxon>Mariniphaga</taxon>
    </lineage>
</organism>
<feature type="transmembrane region" description="Helical" evidence="1">
    <location>
        <begin position="82"/>
        <end position="103"/>
    </location>
</feature>
<feature type="domain" description="FecR protein" evidence="2">
    <location>
        <begin position="126"/>
        <end position="215"/>
    </location>
</feature>
<evidence type="ECO:0000313" key="4">
    <source>
        <dbReference type="EMBL" id="SHF77706.1"/>
    </source>
</evidence>
<dbReference type="Proteomes" id="UP000184164">
    <property type="component" value="Unassembled WGS sequence"/>
</dbReference>
<dbReference type="Gene3D" id="2.60.120.1440">
    <property type="match status" value="1"/>
</dbReference>
<reference evidence="4 5" key="1">
    <citation type="submission" date="2016-11" db="EMBL/GenBank/DDBJ databases">
        <authorList>
            <person name="Jaros S."/>
            <person name="Januszkiewicz K."/>
            <person name="Wedrychowicz H."/>
        </authorList>
    </citation>
    <scope>NUCLEOTIDE SEQUENCE [LARGE SCALE GENOMIC DNA]</scope>
    <source>
        <strain evidence="4 5">DSM 26910</strain>
    </source>
</reference>
<evidence type="ECO:0000259" key="2">
    <source>
        <dbReference type="Pfam" id="PF04773"/>
    </source>
</evidence>
<dbReference type="OrthoDB" id="643766at2"/>
<dbReference type="InterPro" id="IPR032508">
    <property type="entry name" value="FecR_C"/>
</dbReference>
<dbReference type="FunFam" id="2.60.120.1440:FF:000001">
    <property type="entry name" value="Putative anti-sigma factor"/>
    <property type="match status" value="1"/>
</dbReference>
<keyword evidence="5" id="KW-1185">Reference proteome</keyword>
<keyword evidence="1" id="KW-1133">Transmembrane helix</keyword>
<dbReference type="PIRSF" id="PIRSF018266">
    <property type="entry name" value="FecR"/>
    <property type="match status" value="1"/>
</dbReference>
<evidence type="ECO:0000256" key="1">
    <source>
        <dbReference type="SAM" id="Phobius"/>
    </source>
</evidence>
<dbReference type="STRING" id="1484053.SAMN05444274_1096"/>
<keyword evidence="1" id="KW-0812">Transmembrane</keyword>
<feature type="domain" description="Protein FecR C-terminal" evidence="3">
    <location>
        <begin position="261"/>
        <end position="323"/>
    </location>
</feature>
<dbReference type="RefSeq" id="WP_073002983.1">
    <property type="nucleotide sequence ID" value="NZ_FQUM01000009.1"/>
</dbReference>
<sequence>MNQETDITQIILRYLNGECNIADRQTLTSWLKSSGKNQKTFYEMKDVWDASLKKEDNSRDALLRFYKQKATKNSASVKSLRLWKTVAGIAAVFIVGLMTILFLNEQPVKIHEGSYETTMMSFKVPFGSKSEVTLADGSTVVLNSGSELTYPGTFTGGKREVSLLGEAFFNVKANENEPFVVRTDHFNIQVTGTQFNVCSYTDDDFSKVSLLEGKVGVLVGEGTSAIDIVPGQQFYLNEKERKYRVLDSDVGMESSWKDGEFRFKEIAFPELLKRLERWYDVKLSYSSPELGKMLYNGNFRNQETIWQVLDGLKLTTSIDYKKTGFRKFEIIYKPMK</sequence>
<protein>
    <submittedName>
        <fullName evidence="4">FecR family protein</fullName>
    </submittedName>
</protein>
<gene>
    <name evidence="4" type="ORF">SAMN05444274_1096</name>
</gene>
<dbReference type="PANTHER" id="PTHR30273:SF2">
    <property type="entry name" value="PROTEIN FECR"/>
    <property type="match status" value="1"/>
</dbReference>
<evidence type="ECO:0000313" key="5">
    <source>
        <dbReference type="Proteomes" id="UP000184164"/>
    </source>
</evidence>
<dbReference type="GO" id="GO:0016989">
    <property type="term" value="F:sigma factor antagonist activity"/>
    <property type="evidence" value="ECO:0007669"/>
    <property type="project" value="TreeGrafter"/>
</dbReference>
<dbReference type="PANTHER" id="PTHR30273">
    <property type="entry name" value="PERIPLASMIC SIGNAL SENSOR AND SIGMA FACTOR ACTIVATOR FECR-RELATED"/>
    <property type="match status" value="1"/>
</dbReference>